<evidence type="ECO:0000256" key="1">
    <source>
        <dbReference type="ARBA" id="ARBA00004141"/>
    </source>
</evidence>
<dbReference type="Proteomes" id="UP000886523">
    <property type="component" value="Unassembled WGS sequence"/>
</dbReference>
<dbReference type="GO" id="GO:0015385">
    <property type="term" value="F:sodium:proton antiporter activity"/>
    <property type="evidence" value="ECO:0007669"/>
    <property type="project" value="InterPro"/>
</dbReference>
<feature type="chain" id="PRO_5040146725" description="Cation/H+ exchanger transmembrane domain-containing protein" evidence="13">
    <location>
        <begin position="22"/>
        <end position="612"/>
    </location>
</feature>
<keyword evidence="10" id="KW-0739">Sodium transport</keyword>
<organism evidence="15 16">
    <name type="scientific">Hydnum rufescens UP504</name>
    <dbReference type="NCBI Taxonomy" id="1448309"/>
    <lineage>
        <taxon>Eukaryota</taxon>
        <taxon>Fungi</taxon>
        <taxon>Dikarya</taxon>
        <taxon>Basidiomycota</taxon>
        <taxon>Agaricomycotina</taxon>
        <taxon>Agaricomycetes</taxon>
        <taxon>Cantharellales</taxon>
        <taxon>Hydnaceae</taxon>
        <taxon>Hydnum</taxon>
    </lineage>
</organism>
<feature type="transmembrane region" description="Helical" evidence="12">
    <location>
        <begin position="436"/>
        <end position="457"/>
    </location>
</feature>
<dbReference type="GO" id="GO:0005886">
    <property type="term" value="C:plasma membrane"/>
    <property type="evidence" value="ECO:0007669"/>
    <property type="project" value="InterPro"/>
</dbReference>
<evidence type="ECO:0000259" key="14">
    <source>
        <dbReference type="Pfam" id="PF00999"/>
    </source>
</evidence>
<evidence type="ECO:0000256" key="5">
    <source>
        <dbReference type="ARBA" id="ARBA00022692"/>
    </source>
</evidence>
<feature type="transmembrane region" description="Helical" evidence="12">
    <location>
        <begin position="351"/>
        <end position="374"/>
    </location>
</feature>
<evidence type="ECO:0000256" key="12">
    <source>
        <dbReference type="SAM" id="Phobius"/>
    </source>
</evidence>
<feature type="transmembrane region" description="Helical" evidence="12">
    <location>
        <begin position="61"/>
        <end position="79"/>
    </location>
</feature>
<accession>A0A9P6E1P1</accession>
<feature type="transmembrane region" description="Helical" evidence="12">
    <location>
        <begin position="127"/>
        <end position="149"/>
    </location>
</feature>
<dbReference type="PANTHER" id="PTHR31382:SF4">
    <property type="entry name" value="NA(+)_H(+) ANTIPORTER"/>
    <property type="match status" value="1"/>
</dbReference>
<dbReference type="OrthoDB" id="2190219at2759"/>
<evidence type="ECO:0000256" key="13">
    <source>
        <dbReference type="SAM" id="SignalP"/>
    </source>
</evidence>
<comment type="caution">
    <text evidence="15">The sequence shown here is derived from an EMBL/GenBank/DDBJ whole genome shotgun (WGS) entry which is preliminary data.</text>
</comment>
<dbReference type="InterPro" id="IPR006153">
    <property type="entry name" value="Cation/H_exchanger_TM"/>
</dbReference>
<dbReference type="EMBL" id="MU128916">
    <property type="protein sequence ID" value="KAF9519623.1"/>
    <property type="molecule type" value="Genomic_DNA"/>
</dbReference>
<evidence type="ECO:0000256" key="3">
    <source>
        <dbReference type="ARBA" id="ARBA00022448"/>
    </source>
</evidence>
<comment type="subcellular location">
    <subcellularLocation>
        <location evidence="1">Membrane</location>
        <topology evidence="1">Multi-pass membrane protein</topology>
    </subcellularLocation>
</comment>
<keyword evidence="3" id="KW-0813">Transport</keyword>
<feature type="transmembrane region" description="Helical" evidence="12">
    <location>
        <begin position="99"/>
        <end position="115"/>
    </location>
</feature>
<dbReference type="GO" id="GO:0120029">
    <property type="term" value="P:proton export across plasma membrane"/>
    <property type="evidence" value="ECO:0007669"/>
    <property type="project" value="InterPro"/>
</dbReference>
<keyword evidence="8" id="KW-0406">Ion transport</keyword>
<dbReference type="PANTHER" id="PTHR31382">
    <property type="entry name" value="NA(+)/H(+) ANTIPORTER"/>
    <property type="match status" value="1"/>
</dbReference>
<reference evidence="15" key="1">
    <citation type="journal article" date="2020" name="Nat. Commun.">
        <title>Large-scale genome sequencing of mycorrhizal fungi provides insights into the early evolution of symbiotic traits.</title>
        <authorList>
            <person name="Miyauchi S."/>
            <person name="Kiss E."/>
            <person name="Kuo A."/>
            <person name="Drula E."/>
            <person name="Kohler A."/>
            <person name="Sanchez-Garcia M."/>
            <person name="Morin E."/>
            <person name="Andreopoulos B."/>
            <person name="Barry K.W."/>
            <person name="Bonito G."/>
            <person name="Buee M."/>
            <person name="Carver A."/>
            <person name="Chen C."/>
            <person name="Cichocki N."/>
            <person name="Clum A."/>
            <person name="Culley D."/>
            <person name="Crous P.W."/>
            <person name="Fauchery L."/>
            <person name="Girlanda M."/>
            <person name="Hayes R.D."/>
            <person name="Keri Z."/>
            <person name="LaButti K."/>
            <person name="Lipzen A."/>
            <person name="Lombard V."/>
            <person name="Magnuson J."/>
            <person name="Maillard F."/>
            <person name="Murat C."/>
            <person name="Nolan M."/>
            <person name="Ohm R.A."/>
            <person name="Pangilinan J."/>
            <person name="Pereira M.F."/>
            <person name="Perotto S."/>
            <person name="Peter M."/>
            <person name="Pfister S."/>
            <person name="Riley R."/>
            <person name="Sitrit Y."/>
            <person name="Stielow J.B."/>
            <person name="Szollosi G."/>
            <person name="Zifcakova L."/>
            <person name="Stursova M."/>
            <person name="Spatafora J.W."/>
            <person name="Tedersoo L."/>
            <person name="Vaario L.M."/>
            <person name="Yamada A."/>
            <person name="Yan M."/>
            <person name="Wang P."/>
            <person name="Xu J."/>
            <person name="Bruns T."/>
            <person name="Baldrian P."/>
            <person name="Vilgalys R."/>
            <person name="Dunand C."/>
            <person name="Henrissat B."/>
            <person name="Grigoriev I.V."/>
            <person name="Hibbett D."/>
            <person name="Nagy L.G."/>
            <person name="Martin F.M."/>
        </authorList>
    </citation>
    <scope>NUCLEOTIDE SEQUENCE</scope>
    <source>
        <strain evidence="15">UP504</strain>
    </source>
</reference>
<feature type="signal peptide" evidence="13">
    <location>
        <begin position="1"/>
        <end position="21"/>
    </location>
</feature>
<evidence type="ECO:0000256" key="10">
    <source>
        <dbReference type="ARBA" id="ARBA00023201"/>
    </source>
</evidence>
<feature type="transmembrane region" description="Helical" evidence="12">
    <location>
        <begin position="229"/>
        <end position="249"/>
    </location>
</feature>
<evidence type="ECO:0000313" key="16">
    <source>
        <dbReference type="Proteomes" id="UP000886523"/>
    </source>
</evidence>
<keyword evidence="5 12" id="KW-0812">Transmembrane</keyword>
<dbReference type="GO" id="GO:0042391">
    <property type="term" value="P:regulation of membrane potential"/>
    <property type="evidence" value="ECO:0007669"/>
    <property type="project" value="InterPro"/>
</dbReference>
<keyword evidence="7" id="KW-0915">Sodium</keyword>
<dbReference type="GO" id="GO:0030007">
    <property type="term" value="P:intracellular potassium ion homeostasis"/>
    <property type="evidence" value="ECO:0007669"/>
    <property type="project" value="TreeGrafter"/>
</dbReference>
<feature type="transmembrane region" description="Helical" evidence="12">
    <location>
        <begin position="34"/>
        <end position="52"/>
    </location>
</feature>
<sequence>MTFHPVRIPLLLLLLPGSCHLSFPKIDAEPFHVGYTVLAAFIVIFGMFSLLLKERLYIGEAVWATVFGIIVGPYCAKIFDPREWATRNSVETNTVTLEVTRIVLAVGVFAIGVELPKAYLGRQWKSLTFLLAPIMVYGWFVCGGLIYALVPRLDFLTSLVIAACLTPTDPILAAAVVGGRYAEKHVPTHLRHLLAAESGVNDGAAFPMLFISLYLVLERSEATAVAKWFYITWLYEIILATVLGALLGYGFRHLMKFCERQDLIDRQSYVAQYVSLALLSNGIANILGSDDLLASFACGTAFAYDGWFNKKTEESMFSNVIDLLFNCACFIYIGAWIPFNDFHNPVLGLTPWRLLVISLLIILLRRLPIMLALYRWIPQVKTFREAVFSGHFGPMGIGAIFISTYTLRQIPELEVRAAIRPPETQLDLLVATIQPIVSFIVLVSIAIHGLSIPFFSLSRRVHSISRTWSRHTSMDPTGLPEWTTHTRRIAEGDEIIINRDPVSLDIVQKMERGDLERDITMTPSTFSDGPEDNVDFDGVTEGDGGAIRSTRSDDEGRPRSPYGGSDADSARTRNSIELTLRPGDTSEWREGPDLIIEQTVGDNEEVIIIFLF</sequence>
<dbReference type="FunFam" id="1.20.1530.20:FF:000015">
    <property type="entry name" value="Na(+)/H(+) antiporter 2"/>
    <property type="match status" value="1"/>
</dbReference>
<evidence type="ECO:0000256" key="4">
    <source>
        <dbReference type="ARBA" id="ARBA00022449"/>
    </source>
</evidence>
<dbReference type="GO" id="GO:0036376">
    <property type="term" value="P:sodium ion export across plasma membrane"/>
    <property type="evidence" value="ECO:0007669"/>
    <property type="project" value="InterPro"/>
</dbReference>
<evidence type="ECO:0000313" key="15">
    <source>
        <dbReference type="EMBL" id="KAF9519623.1"/>
    </source>
</evidence>
<keyword evidence="6 12" id="KW-1133">Transmembrane helix</keyword>
<evidence type="ECO:0000256" key="9">
    <source>
        <dbReference type="ARBA" id="ARBA00023136"/>
    </source>
</evidence>
<keyword evidence="4" id="KW-0050">Antiport</keyword>
<gene>
    <name evidence="15" type="ORF">BS47DRAFT_1288191</name>
</gene>
<evidence type="ECO:0000256" key="6">
    <source>
        <dbReference type="ARBA" id="ARBA00022989"/>
    </source>
</evidence>
<protein>
    <recommendedName>
        <fullName evidence="14">Cation/H+ exchanger transmembrane domain-containing protein</fullName>
    </recommendedName>
</protein>
<dbReference type="InterPro" id="IPR004712">
    <property type="entry name" value="Na+/H+_antiporter_fungi"/>
</dbReference>
<feature type="domain" description="Cation/H+ exchanger transmembrane" evidence="14">
    <location>
        <begin position="47"/>
        <end position="455"/>
    </location>
</feature>
<comment type="similarity">
    <text evidence="2">Belongs to the fungal Na(+)/H(+) exchanger family.</text>
</comment>
<feature type="region of interest" description="Disordered" evidence="11">
    <location>
        <begin position="515"/>
        <end position="574"/>
    </location>
</feature>
<evidence type="ECO:0000256" key="2">
    <source>
        <dbReference type="ARBA" id="ARBA00005248"/>
    </source>
</evidence>
<feature type="compositionally biased region" description="Acidic residues" evidence="11">
    <location>
        <begin position="529"/>
        <end position="540"/>
    </location>
</feature>
<feature type="transmembrane region" description="Helical" evidence="12">
    <location>
        <begin position="320"/>
        <end position="339"/>
    </location>
</feature>
<feature type="transmembrane region" description="Helical" evidence="12">
    <location>
        <begin position="386"/>
        <end position="407"/>
    </location>
</feature>
<keyword evidence="13" id="KW-0732">Signal</keyword>
<proteinExistence type="inferred from homology"/>
<evidence type="ECO:0000256" key="8">
    <source>
        <dbReference type="ARBA" id="ARBA00023065"/>
    </source>
</evidence>
<keyword evidence="16" id="KW-1185">Reference proteome</keyword>
<keyword evidence="9 12" id="KW-0472">Membrane</keyword>
<evidence type="ECO:0000256" key="7">
    <source>
        <dbReference type="ARBA" id="ARBA00023053"/>
    </source>
</evidence>
<name>A0A9P6E1P1_9AGAM</name>
<dbReference type="AlphaFoldDB" id="A0A9P6E1P1"/>
<evidence type="ECO:0000256" key="11">
    <source>
        <dbReference type="SAM" id="MobiDB-lite"/>
    </source>
</evidence>
<dbReference type="Pfam" id="PF00999">
    <property type="entry name" value="Na_H_Exchanger"/>
    <property type="match status" value="1"/>
</dbReference>